<dbReference type="PANTHER" id="PTHR15489">
    <property type="entry name" value="CASPASE 8 ASSOCIATED PROTEIN 2"/>
    <property type="match status" value="1"/>
</dbReference>
<evidence type="ECO:0000313" key="3">
    <source>
        <dbReference type="Proteomes" id="UP000694395"/>
    </source>
</evidence>
<feature type="compositionally biased region" description="Polar residues" evidence="1">
    <location>
        <begin position="139"/>
        <end position="180"/>
    </location>
</feature>
<dbReference type="GO" id="GO:0003714">
    <property type="term" value="F:transcription corepressor activity"/>
    <property type="evidence" value="ECO:0007669"/>
    <property type="project" value="TreeGrafter"/>
</dbReference>
<reference evidence="2" key="2">
    <citation type="submission" date="2025-08" db="UniProtKB">
        <authorList>
            <consortium name="Ensembl"/>
        </authorList>
    </citation>
    <scope>IDENTIFICATION</scope>
</reference>
<dbReference type="Ensembl" id="ENSOMYT00000131941.1">
    <property type="protein sequence ID" value="ENSOMYP00000107707.1"/>
    <property type="gene ID" value="ENSOMYG00000002031.2"/>
</dbReference>
<reference evidence="2" key="1">
    <citation type="submission" date="2020-07" db="EMBL/GenBank/DDBJ databases">
        <title>A long reads based de novo assembly of the rainbow trout Arlee double haploid line genome.</title>
        <authorList>
            <person name="Gao G."/>
            <person name="Palti Y."/>
        </authorList>
    </citation>
    <scope>NUCLEOTIDE SEQUENCE [LARGE SCALE GENOMIC DNA]</scope>
</reference>
<accession>A0A8K9UBY0</accession>
<dbReference type="GO" id="GO:0005739">
    <property type="term" value="C:mitochondrion"/>
    <property type="evidence" value="ECO:0007669"/>
    <property type="project" value="TreeGrafter"/>
</dbReference>
<dbReference type="Proteomes" id="UP000694395">
    <property type="component" value="Chromosome 4"/>
</dbReference>
<dbReference type="GO" id="GO:0016605">
    <property type="term" value="C:PML body"/>
    <property type="evidence" value="ECO:0007669"/>
    <property type="project" value="TreeGrafter"/>
</dbReference>
<keyword evidence="3" id="KW-1185">Reference proteome</keyword>
<dbReference type="PANTHER" id="PTHR15489:SF2">
    <property type="entry name" value="CASP8-ASSOCIATED PROTEIN 2"/>
    <property type="match status" value="1"/>
</dbReference>
<dbReference type="GO" id="GO:0036337">
    <property type="term" value="P:Fas signaling pathway"/>
    <property type="evidence" value="ECO:0007669"/>
    <property type="project" value="TreeGrafter"/>
</dbReference>
<name>A0A8K9UBY0_ONCMY</name>
<organism evidence="2 3">
    <name type="scientific">Oncorhynchus mykiss</name>
    <name type="common">Rainbow trout</name>
    <name type="synonym">Salmo gairdneri</name>
    <dbReference type="NCBI Taxonomy" id="8022"/>
    <lineage>
        <taxon>Eukaryota</taxon>
        <taxon>Metazoa</taxon>
        <taxon>Chordata</taxon>
        <taxon>Craniata</taxon>
        <taxon>Vertebrata</taxon>
        <taxon>Euteleostomi</taxon>
        <taxon>Actinopterygii</taxon>
        <taxon>Neopterygii</taxon>
        <taxon>Teleostei</taxon>
        <taxon>Protacanthopterygii</taxon>
        <taxon>Salmoniformes</taxon>
        <taxon>Salmonidae</taxon>
        <taxon>Salmoninae</taxon>
        <taxon>Oncorhynchus</taxon>
    </lineage>
</organism>
<evidence type="ECO:0000256" key="1">
    <source>
        <dbReference type="SAM" id="MobiDB-lite"/>
    </source>
</evidence>
<dbReference type="GeneTree" id="ENSGT00620000088063"/>
<dbReference type="AlphaFoldDB" id="A0A8K9UBY0"/>
<protein>
    <submittedName>
        <fullName evidence="2">Caspase 8 associated protein 2</fullName>
    </submittedName>
</protein>
<dbReference type="InterPro" id="IPR039674">
    <property type="entry name" value="FLASH"/>
</dbReference>
<proteinExistence type="predicted"/>
<gene>
    <name evidence="2" type="primary">LOC110522103</name>
</gene>
<sequence length="180" mass="20681">MKLQKCNMWVTLRYFYPTDTTAAFNEDSVDIYFGLESPKMNSNAERNYTLLSPQNLKYMDLYEEIITEEQQDRESSYNELRTRFNAAQSQVDELMRRLQQTETQNTTLNTENSRLKKNICALIKTAKMEVVRKDEEINRLSQSSNPTESYGPTTSSNPTESYGAPTTSSNPTESYGTVST</sequence>
<evidence type="ECO:0000313" key="2">
    <source>
        <dbReference type="Ensembl" id="ENSOMYP00000107707.1"/>
    </source>
</evidence>
<dbReference type="GO" id="GO:0008625">
    <property type="term" value="P:extrinsic apoptotic signaling pathway via death domain receptors"/>
    <property type="evidence" value="ECO:0007669"/>
    <property type="project" value="TreeGrafter"/>
</dbReference>
<reference evidence="2" key="3">
    <citation type="submission" date="2025-09" db="UniProtKB">
        <authorList>
            <consortium name="Ensembl"/>
        </authorList>
    </citation>
    <scope>IDENTIFICATION</scope>
</reference>
<feature type="region of interest" description="Disordered" evidence="1">
    <location>
        <begin position="135"/>
        <end position="180"/>
    </location>
</feature>